<dbReference type="InterPro" id="IPR050980">
    <property type="entry name" value="2C_sensor_his_kinase"/>
</dbReference>
<evidence type="ECO:0000259" key="11">
    <source>
        <dbReference type="PROSITE" id="PS50109"/>
    </source>
</evidence>
<feature type="domain" description="HAMP" evidence="12">
    <location>
        <begin position="166"/>
        <end position="218"/>
    </location>
</feature>
<dbReference type="CDD" id="cd00082">
    <property type="entry name" value="HisKA"/>
    <property type="match status" value="1"/>
</dbReference>
<dbReference type="Pfam" id="PF02518">
    <property type="entry name" value="HATPase_c"/>
    <property type="match status" value="1"/>
</dbReference>
<protein>
    <recommendedName>
        <fullName evidence="3">histidine kinase</fullName>
        <ecNumber evidence="3">2.7.13.3</ecNumber>
    </recommendedName>
</protein>
<dbReference type="PRINTS" id="PR00344">
    <property type="entry name" value="BCTRLSENSOR"/>
</dbReference>
<organism evidence="13 14">
    <name type="scientific">Roseateles aquae</name>
    <dbReference type="NCBI Taxonomy" id="3077235"/>
    <lineage>
        <taxon>Bacteria</taxon>
        <taxon>Pseudomonadati</taxon>
        <taxon>Pseudomonadota</taxon>
        <taxon>Betaproteobacteria</taxon>
        <taxon>Burkholderiales</taxon>
        <taxon>Sphaerotilaceae</taxon>
        <taxon>Roseateles</taxon>
    </lineage>
</organism>
<keyword evidence="6" id="KW-0808">Transferase</keyword>
<evidence type="ECO:0000256" key="4">
    <source>
        <dbReference type="ARBA" id="ARBA00022475"/>
    </source>
</evidence>
<keyword evidence="4" id="KW-1003">Cell membrane</keyword>
<dbReference type="SUPFAM" id="SSF55874">
    <property type="entry name" value="ATPase domain of HSP90 chaperone/DNA topoisomerase II/histidine kinase"/>
    <property type="match status" value="1"/>
</dbReference>
<keyword evidence="7" id="KW-0547">Nucleotide-binding</keyword>
<evidence type="ECO:0000256" key="8">
    <source>
        <dbReference type="ARBA" id="ARBA00022777"/>
    </source>
</evidence>
<evidence type="ECO:0000256" key="7">
    <source>
        <dbReference type="ARBA" id="ARBA00022741"/>
    </source>
</evidence>
<evidence type="ECO:0000256" key="1">
    <source>
        <dbReference type="ARBA" id="ARBA00000085"/>
    </source>
</evidence>
<evidence type="ECO:0000256" key="3">
    <source>
        <dbReference type="ARBA" id="ARBA00012438"/>
    </source>
</evidence>
<dbReference type="GO" id="GO:0005524">
    <property type="term" value="F:ATP binding"/>
    <property type="evidence" value="ECO:0007669"/>
    <property type="project" value="UniProtKB-KW"/>
</dbReference>
<feature type="domain" description="Histidine kinase" evidence="11">
    <location>
        <begin position="226"/>
        <end position="437"/>
    </location>
</feature>
<dbReference type="EMBL" id="JAVXZY010000006">
    <property type="protein sequence ID" value="MDT9000658.1"/>
    <property type="molecule type" value="Genomic_DNA"/>
</dbReference>
<dbReference type="InterPro" id="IPR003661">
    <property type="entry name" value="HisK_dim/P_dom"/>
</dbReference>
<keyword evidence="9 13" id="KW-0067">ATP-binding</keyword>
<dbReference type="EC" id="2.7.13.3" evidence="3"/>
<dbReference type="Proteomes" id="UP001246372">
    <property type="component" value="Unassembled WGS sequence"/>
</dbReference>
<dbReference type="Gene3D" id="3.30.565.10">
    <property type="entry name" value="Histidine kinase-like ATPase, C-terminal domain"/>
    <property type="match status" value="1"/>
</dbReference>
<name>A0ABU3PEX6_9BURK</name>
<dbReference type="InterPro" id="IPR003660">
    <property type="entry name" value="HAMP_dom"/>
</dbReference>
<evidence type="ECO:0000256" key="9">
    <source>
        <dbReference type="ARBA" id="ARBA00022840"/>
    </source>
</evidence>
<dbReference type="InterPro" id="IPR036890">
    <property type="entry name" value="HATPase_C_sf"/>
</dbReference>
<dbReference type="PANTHER" id="PTHR44936:SF10">
    <property type="entry name" value="SENSOR PROTEIN RSTB"/>
    <property type="match status" value="1"/>
</dbReference>
<reference evidence="13" key="1">
    <citation type="submission" date="2023-09" db="EMBL/GenBank/DDBJ databases">
        <title>Paucibacter sp. APW11 Genome sequencing and assembly.</title>
        <authorList>
            <person name="Kim I."/>
        </authorList>
    </citation>
    <scope>NUCLEOTIDE SEQUENCE</scope>
    <source>
        <strain evidence="13">APW11</strain>
    </source>
</reference>
<evidence type="ECO:0000256" key="5">
    <source>
        <dbReference type="ARBA" id="ARBA00022553"/>
    </source>
</evidence>
<dbReference type="PROSITE" id="PS50109">
    <property type="entry name" value="HIS_KIN"/>
    <property type="match status" value="1"/>
</dbReference>
<keyword evidence="8" id="KW-0418">Kinase</keyword>
<accession>A0ABU3PEX6</accession>
<evidence type="ECO:0000259" key="12">
    <source>
        <dbReference type="PROSITE" id="PS50885"/>
    </source>
</evidence>
<comment type="catalytic activity">
    <reaction evidence="1">
        <text>ATP + protein L-histidine = ADP + protein N-phospho-L-histidine.</text>
        <dbReference type="EC" id="2.7.13.3"/>
    </reaction>
</comment>
<dbReference type="InterPro" id="IPR005467">
    <property type="entry name" value="His_kinase_dom"/>
</dbReference>
<comment type="subcellular location">
    <subcellularLocation>
        <location evidence="2">Cell membrane</location>
        <topology evidence="2">Multi-pass membrane protein</topology>
    </subcellularLocation>
</comment>
<dbReference type="SMART" id="SM00388">
    <property type="entry name" value="HisKA"/>
    <property type="match status" value="1"/>
</dbReference>
<proteinExistence type="predicted"/>
<keyword evidence="5" id="KW-0597">Phosphoprotein</keyword>
<keyword evidence="14" id="KW-1185">Reference proteome</keyword>
<dbReference type="SMART" id="SM00387">
    <property type="entry name" value="HATPase_c"/>
    <property type="match status" value="1"/>
</dbReference>
<dbReference type="SUPFAM" id="SSF47384">
    <property type="entry name" value="Homodimeric domain of signal transducing histidine kinase"/>
    <property type="match status" value="1"/>
</dbReference>
<evidence type="ECO:0000313" key="13">
    <source>
        <dbReference type="EMBL" id="MDT9000658.1"/>
    </source>
</evidence>
<dbReference type="Pfam" id="PF00512">
    <property type="entry name" value="HisKA"/>
    <property type="match status" value="1"/>
</dbReference>
<gene>
    <name evidence="13" type="ORF">RQP53_15390</name>
</gene>
<evidence type="ECO:0000256" key="2">
    <source>
        <dbReference type="ARBA" id="ARBA00004651"/>
    </source>
</evidence>
<evidence type="ECO:0000313" key="14">
    <source>
        <dbReference type="Proteomes" id="UP001246372"/>
    </source>
</evidence>
<dbReference type="InterPro" id="IPR003594">
    <property type="entry name" value="HATPase_dom"/>
</dbReference>
<dbReference type="InterPro" id="IPR004358">
    <property type="entry name" value="Sig_transdc_His_kin-like_C"/>
</dbReference>
<dbReference type="PANTHER" id="PTHR44936">
    <property type="entry name" value="SENSOR PROTEIN CREC"/>
    <property type="match status" value="1"/>
</dbReference>
<dbReference type="Gene3D" id="1.10.287.130">
    <property type="match status" value="1"/>
</dbReference>
<keyword evidence="10" id="KW-1133">Transmembrane helix</keyword>
<keyword evidence="10" id="KW-0472">Membrane</keyword>
<feature type="transmembrane region" description="Helical" evidence="10">
    <location>
        <begin position="147"/>
        <end position="164"/>
    </location>
</feature>
<evidence type="ECO:0000256" key="6">
    <source>
        <dbReference type="ARBA" id="ARBA00022679"/>
    </source>
</evidence>
<comment type="caution">
    <text evidence="13">The sequence shown here is derived from an EMBL/GenBank/DDBJ whole genome shotgun (WGS) entry which is preliminary data.</text>
</comment>
<keyword evidence="10" id="KW-0812">Transmembrane</keyword>
<dbReference type="InterPro" id="IPR036097">
    <property type="entry name" value="HisK_dim/P_sf"/>
</dbReference>
<sequence length="442" mass="48403">MNRLLWRLLPLTLAALLLASALVYLVFARLYGDPLEDIARKQAAGQIFLLEQYIDQAPGDEWLARLNKVREVSAQRYELLPLAQVLPTLDERRQEALQTGALVLDIGAKALLRRVDIRGLRYVDSEAEVLRISGLPIDVADVWRREALRLLLVALVLLLPLVWWSRAHWRGLLALSQTVQDWAAGRLHARAVRPVSASLQPLAEGMNQMAARLQGLLDGRRDLLHAVSHELRTPIARLGFGLALLREAPSAEQRDARLAAMEGDLDELQALVTELLGYSRLEQTPLQLADVDLQTLLQQAAATWPVPPAAAALDLAIDASLGSARADARQLARLLDNLLSNARKYAVQQVRLSAAPLPSGGWRLRVEDDGPGIPAADAQRVFEPFVRLQRDVDASLAGHGLGLAIVARIVAAHGGQLRLEASRLGGACFVAEWPAEPPLVVH</sequence>
<evidence type="ECO:0000256" key="10">
    <source>
        <dbReference type="SAM" id="Phobius"/>
    </source>
</evidence>
<dbReference type="RefSeq" id="WP_315651453.1">
    <property type="nucleotide sequence ID" value="NZ_JAVXZY010000006.1"/>
</dbReference>
<dbReference type="PROSITE" id="PS50885">
    <property type="entry name" value="HAMP"/>
    <property type="match status" value="1"/>
</dbReference>